<gene>
    <name evidence="1" type="ORF">GCM10022254_43150</name>
</gene>
<proteinExistence type="predicted"/>
<dbReference type="Proteomes" id="UP001501710">
    <property type="component" value="Unassembled WGS sequence"/>
</dbReference>
<protein>
    <recommendedName>
        <fullName evidence="3">Transposase</fullName>
    </recommendedName>
</protein>
<name>A0ABP8C937_9ACTN</name>
<comment type="caution">
    <text evidence="1">The sequence shown here is derived from an EMBL/GenBank/DDBJ whole genome shotgun (WGS) entry which is preliminary data.</text>
</comment>
<sequence length="92" mass="10567">MGRLTPQKVGGLLRRQRLRQWRHRDGESVLECFHHLTENPMELCGEFDPIPWGGAREEVARFEMSASRLFVRLTASMISPLARIAIDCVSFV</sequence>
<evidence type="ECO:0000313" key="1">
    <source>
        <dbReference type="EMBL" id="GAA4235588.1"/>
    </source>
</evidence>
<organism evidence="1 2">
    <name type="scientific">Actinomadura meridiana</name>
    <dbReference type="NCBI Taxonomy" id="559626"/>
    <lineage>
        <taxon>Bacteria</taxon>
        <taxon>Bacillati</taxon>
        <taxon>Actinomycetota</taxon>
        <taxon>Actinomycetes</taxon>
        <taxon>Streptosporangiales</taxon>
        <taxon>Thermomonosporaceae</taxon>
        <taxon>Actinomadura</taxon>
    </lineage>
</organism>
<reference evidence="2" key="1">
    <citation type="journal article" date="2019" name="Int. J. Syst. Evol. Microbiol.">
        <title>The Global Catalogue of Microorganisms (GCM) 10K type strain sequencing project: providing services to taxonomists for standard genome sequencing and annotation.</title>
        <authorList>
            <consortium name="The Broad Institute Genomics Platform"/>
            <consortium name="The Broad Institute Genome Sequencing Center for Infectious Disease"/>
            <person name="Wu L."/>
            <person name="Ma J."/>
        </authorList>
    </citation>
    <scope>NUCLEOTIDE SEQUENCE [LARGE SCALE GENOMIC DNA]</scope>
    <source>
        <strain evidence="2">JCM 17440</strain>
    </source>
</reference>
<keyword evidence="2" id="KW-1185">Reference proteome</keyword>
<accession>A0ABP8C937</accession>
<evidence type="ECO:0000313" key="2">
    <source>
        <dbReference type="Proteomes" id="UP001501710"/>
    </source>
</evidence>
<evidence type="ECO:0008006" key="3">
    <source>
        <dbReference type="Google" id="ProtNLM"/>
    </source>
</evidence>
<dbReference type="EMBL" id="BAABAS010000015">
    <property type="protein sequence ID" value="GAA4235588.1"/>
    <property type="molecule type" value="Genomic_DNA"/>
</dbReference>
<dbReference type="RefSeq" id="WP_344899382.1">
    <property type="nucleotide sequence ID" value="NZ_BAABAS010000015.1"/>
</dbReference>